<dbReference type="Proteomes" id="UP000187209">
    <property type="component" value="Unassembled WGS sequence"/>
</dbReference>
<proteinExistence type="predicted"/>
<evidence type="ECO:0000256" key="1">
    <source>
        <dbReference type="SAM" id="SignalP"/>
    </source>
</evidence>
<reference evidence="2 3" key="1">
    <citation type="submission" date="2016-11" db="EMBL/GenBank/DDBJ databases">
        <title>The macronuclear genome of Stentor coeruleus: a giant cell with tiny introns.</title>
        <authorList>
            <person name="Slabodnick M."/>
            <person name="Ruby J.G."/>
            <person name="Reiff S.B."/>
            <person name="Swart E.C."/>
            <person name="Gosai S."/>
            <person name="Prabakaran S."/>
            <person name="Witkowska E."/>
            <person name="Larue G.E."/>
            <person name="Fisher S."/>
            <person name="Freeman R.M."/>
            <person name="Gunawardena J."/>
            <person name="Chu W."/>
            <person name="Stover N.A."/>
            <person name="Gregory B.D."/>
            <person name="Nowacki M."/>
            <person name="Derisi J."/>
            <person name="Roy S.W."/>
            <person name="Marshall W.F."/>
            <person name="Sood P."/>
        </authorList>
    </citation>
    <scope>NUCLEOTIDE SEQUENCE [LARGE SCALE GENOMIC DNA]</scope>
    <source>
        <strain evidence="2">WM001</strain>
    </source>
</reference>
<feature type="chain" id="PRO_5011983266" description="Reelin domain-containing protein" evidence="1">
    <location>
        <begin position="17"/>
        <end position="141"/>
    </location>
</feature>
<keyword evidence="1" id="KW-0732">Signal</keyword>
<evidence type="ECO:0008006" key="4">
    <source>
        <dbReference type="Google" id="ProtNLM"/>
    </source>
</evidence>
<dbReference type="AlphaFoldDB" id="A0A1R2AVC9"/>
<keyword evidence="3" id="KW-1185">Reference proteome</keyword>
<gene>
    <name evidence="2" type="ORF">SteCoe_34032</name>
</gene>
<name>A0A1R2AVC9_9CILI</name>
<accession>A0A1R2AVC9</accession>
<organism evidence="2 3">
    <name type="scientific">Stentor coeruleus</name>
    <dbReference type="NCBI Taxonomy" id="5963"/>
    <lineage>
        <taxon>Eukaryota</taxon>
        <taxon>Sar</taxon>
        <taxon>Alveolata</taxon>
        <taxon>Ciliophora</taxon>
        <taxon>Postciliodesmatophora</taxon>
        <taxon>Heterotrichea</taxon>
        <taxon>Heterotrichida</taxon>
        <taxon>Stentoridae</taxon>
        <taxon>Stentor</taxon>
    </lineage>
</organism>
<evidence type="ECO:0000313" key="2">
    <source>
        <dbReference type="EMBL" id="OMJ68491.1"/>
    </source>
</evidence>
<sequence>MKAIRTVLLFLTLVYANTTLETNLGTQVGQPCSSTGYFHIITFDVTPWPPTQSGNSIVTISGVIRQAIGIGQIIYGIENQSQQWFYEYQTVDQTYNPGQAVTFTNILDWPSSPGSYLAQVTAHGEGNPNNIHACWTFSFSY</sequence>
<evidence type="ECO:0000313" key="3">
    <source>
        <dbReference type="Proteomes" id="UP000187209"/>
    </source>
</evidence>
<comment type="caution">
    <text evidence="2">The sequence shown here is derived from an EMBL/GenBank/DDBJ whole genome shotgun (WGS) entry which is preliminary data.</text>
</comment>
<feature type="signal peptide" evidence="1">
    <location>
        <begin position="1"/>
        <end position="16"/>
    </location>
</feature>
<dbReference type="EMBL" id="MPUH01001322">
    <property type="protein sequence ID" value="OMJ68491.1"/>
    <property type="molecule type" value="Genomic_DNA"/>
</dbReference>
<protein>
    <recommendedName>
        <fullName evidence="4">Reelin domain-containing protein</fullName>
    </recommendedName>
</protein>